<name>A0A1X1C0R2_9GAMM</name>
<dbReference type="NCBIfam" id="TIGR02683">
    <property type="entry name" value="upstrm_HI1419"/>
    <property type="match status" value="1"/>
</dbReference>
<evidence type="ECO:0000313" key="1">
    <source>
        <dbReference type="EMBL" id="ORM55007.1"/>
    </source>
</evidence>
<organism evidence="1 2">
    <name type="scientific">Pantoea conspicua</name>
    <dbReference type="NCBI Taxonomy" id="472705"/>
    <lineage>
        <taxon>Bacteria</taxon>
        <taxon>Pseudomonadati</taxon>
        <taxon>Pseudomonadota</taxon>
        <taxon>Gammaproteobacteria</taxon>
        <taxon>Enterobacterales</taxon>
        <taxon>Erwiniaceae</taxon>
        <taxon>Pantoea</taxon>
    </lineage>
</organism>
<proteinExistence type="predicted"/>
<keyword evidence="2" id="KW-1185">Reference proteome</keyword>
<dbReference type="AlphaFoldDB" id="A0A1X1C0R2"/>
<dbReference type="PIRSF" id="PIRSF028744">
    <property type="entry name" value="Addict_mod_HI1419"/>
    <property type="match status" value="1"/>
</dbReference>
<sequence length="110" mass="12113">MAKVKHYLTADGRDPFDAFLRGLKDPVAKAKIATRIARMAIGHYGDCKPCREGVSELRIDQGPGYRVYFSAVTDPTDGAVSLVLLGGNKKKQDADIDQAVAWLNDYKSRK</sequence>
<dbReference type="RefSeq" id="WP_094119592.1">
    <property type="nucleotide sequence ID" value="NZ_MLFN01000005.1"/>
</dbReference>
<accession>A0A1X1C0R2</accession>
<evidence type="ECO:0000313" key="2">
    <source>
        <dbReference type="Proteomes" id="UP000193933"/>
    </source>
</evidence>
<dbReference type="OrthoDB" id="9800258at2"/>
<dbReference type="InterPro" id="IPR014056">
    <property type="entry name" value="TypeIITA-like_toxin_pred"/>
</dbReference>
<protein>
    <submittedName>
        <fullName evidence="1">Addiction module protein</fullName>
    </submittedName>
</protein>
<dbReference type="EMBL" id="MLFN01000005">
    <property type="protein sequence ID" value="ORM55007.1"/>
    <property type="molecule type" value="Genomic_DNA"/>
</dbReference>
<gene>
    <name evidence="1" type="ORF">HA41_03285</name>
</gene>
<dbReference type="PANTHER" id="PTHR41791">
    <property type="entry name" value="SSL7039 PROTEIN"/>
    <property type="match status" value="1"/>
</dbReference>
<dbReference type="PANTHER" id="PTHR41791:SF1">
    <property type="entry name" value="SSL7039 PROTEIN"/>
    <property type="match status" value="1"/>
</dbReference>
<comment type="caution">
    <text evidence="1">The sequence shown here is derived from an EMBL/GenBank/DDBJ whole genome shotgun (WGS) entry which is preliminary data.</text>
</comment>
<dbReference type="Proteomes" id="UP000193933">
    <property type="component" value="Unassembled WGS sequence"/>
</dbReference>
<reference evidence="1 2" key="1">
    <citation type="journal article" date="2017" name="Antonie Van Leeuwenhoek">
        <title>Phylogenomic resolution of the bacterial genus Pantoea and its relationship with Erwinia and Tatumella.</title>
        <authorList>
            <person name="Palmer M."/>
            <person name="Steenkamp E.T."/>
            <person name="Coetzee M.P."/>
            <person name="Chan W.Y."/>
            <person name="van Zyl E."/>
            <person name="De Maayer P."/>
            <person name="Coutinho T.A."/>
            <person name="Blom J."/>
            <person name="Smits T.H."/>
            <person name="Duffy B."/>
            <person name="Venter S.N."/>
        </authorList>
    </citation>
    <scope>NUCLEOTIDE SEQUENCE [LARGE SCALE GENOMIC DNA]</scope>
    <source>
        <strain evidence="1 2">LMG 24534</strain>
    </source>
</reference>